<accession>A0A2T1GKW2</accession>
<feature type="transmembrane region" description="Helical" evidence="1">
    <location>
        <begin position="44"/>
        <end position="65"/>
    </location>
</feature>
<evidence type="ECO:0000256" key="1">
    <source>
        <dbReference type="SAM" id="Phobius"/>
    </source>
</evidence>
<evidence type="ECO:0008006" key="4">
    <source>
        <dbReference type="Google" id="ProtNLM"/>
    </source>
</evidence>
<dbReference type="RefSeq" id="WP_106300781.1">
    <property type="nucleotide sequence ID" value="NZ_PVWO01000034.1"/>
</dbReference>
<evidence type="ECO:0000313" key="2">
    <source>
        <dbReference type="EMBL" id="PSB58468.1"/>
    </source>
</evidence>
<evidence type="ECO:0000313" key="3">
    <source>
        <dbReference type="Proteomes" id="UP000238937"/>
    </source>
</evidence>
<protein>
    <recommendedName>
        <fullName evidence="4">Bacteriocin</fullName>
    </recommendedName>
</protein>
<keyword evidence="1" id="KW-0472">Membrane</keyword>
<proteinExistence type="predicted"/>
<keyword evidence="1" id="KW-1133">Transmembrane helix</keyword>
<sequence length="69" mass="7017">MATISISDLSPVGLDLFSDFENYLDELSGDDLTKITGGSTPFCASIVATAISAVSGAIVSGIVGYTGRK</sequence>
<reference evidence="2 3" key="1">
    <citation type="submission" date="2018-03" db="EMBL/GenBank/DDBJ databases">
        <title>The ancient ancestry and fast evolution of plastids.</title>
        <authorList>
            <person name="Moore K.R."/>
            <person name="Magnabosco C."/>
            <person name="Momper L."/>
            <person name="Gold D.A."/>
            <person name="Bosak T."/>
            <person name="Fournier G.P."/>
        </authorList>
    </citation>
    <scope>NUCLEOTIDE SEQUENCE [LARGE SCALE GENOMIC DNA]</scope>
    <source>
        <strain evidence="2 3">CCALA 037</strain>
    </source>
</reference>
<gene>
    <name evidence="2" type="ORF">C7B77_04625</name>
</gene>
<comment type="caution">
    <text evidence="2">The sequence shown here is derived from an EMBL/GenBank/DDBJ whole genome shotgun (WGS) entry which is preliminary data.</text>
</comment>
<dbReference type="AlphaFoldDB" id="A0A2T1GKW2"/>
<dbReference type="Proteomes" id="UP000238937">
    <property type="component" value="Unassembled WGS sequence"/>
</dbReference>
<dbReference type="EMBL" id="PVWO01000034">
    <property type="protein sequence ID" value="PSB58468.1"/>
    <property type="molecule type" value="Genomic_DNA"/>
</dbReference>
<keyword evidence="3" id="KW-1185">Reference proteome</keyword>
<keyword evidence="1" id="KW-0812">Transmembrane</keyword>
<name>A0A2T1GKW2_9CYAN</name>
<dbReference type="OrthoDB" id="574763at2"/>
<organism evidence="2 3">
    <name type="scientific">Chamaesiphon polymorphus CCALA 037</name>
    <dbReference type="NCBI Taxonomy" id="2107692"/>
    <lineage>
        <taxon>Bacteria</taxon>
        <taxon>Bacillati</taxon>
        <taxon>Cyanobacteriota</taxon>
        <taxon>Cyanophyceae</taxon>
        <taxon>Gomontiellales</taxon>
        <taxon>Chamaesiphonaceae</taxon>
        <taxon>Chamaesiphon</taxon>
    </lineage>
</organism>